<comment type="similarity">
    <text evidence="1">Belongs to the glycosyltransferase 25 family.</text>
</comment>
<dbReference type="AlphaFoldDB" id="A0A9W7SMW4"/>
<dbReference type="Proteomes" id="UP001138500">
    <property type="component" value="Unassembled WGS sequence"/>
</dbReference>
<reference evidence="7 8" key="1">
    <citation type="journal article" date="2018" name="IMA Fungus">
        <title>IMA Genome-F 10: Nine draft genome sequences of Claviceps purpurea s.lat., including C. arundinis, C. humidiphila, and C. cf. spartinae, pseudomolecules for the pitch canker pathogen Fusarium circinatum, draft genome of Davidsoniella eucalypti, Grosmannia galeiformis, Quambalaria eucalypti, and Teratosphaeria destructans.</title>
        <authorList>
            <person name="Wingfield B.D."/>
            <person name="Liu M."/>
            <person name="Nguyen H.D."/>
            <person name="Lane F.A."/>
            <person name="Morgan S.W."/>
            <person name="De Vos L."/>
            <person name="Wilken P.M."/>
            <person name="Duong T.A."/>
            <person name="Aylward J."/>
            <person name="Coetzee M.P."/>
            <person name="Dadej K."/>
            <person name="De Beer Z.W."/>
            <person name="Findlay W."/>
            <person name="Havenga M."/>
            <person name="Kolarik M."/>
            <person name="Menzies J.G."/>
            <person name="Naidoo K."/>
            <person name="Pochopski O."/>
            <person name="Shoukouhi P."/>
            <person name="Santana Q.C."/>
            <person name="Seifert K.A."/>
            <person name="Soal N."/>
            <person name="Steenkamp E.T."/>
            <person name="Tatham C.T."/>
            <person name="van der Nest M.A."/>
            <person name="Wingfield M.J."/>
        </authorList>
    </citation>
    <scope>NUCLEOTIDE SEQUENCE [LARGE SCALE GENOMIC DNA]</scope>
    <source>
        <strain evidence="7">CMW44962</strain>
    </source>
</reference>
<dbReference type="PANTHER" id="PTHR10730:SF53">
    <property type="entry name" value="GLYCOSYLTRANSFERASE 25 FAMILY MEMBER"/>
    <property type="match status" value="1"/>
</dbReference>
<keyword evidence="5" id="KW-0812">Transmembrane</keyword>
<dbReference type="InterPro" id="IPR050757">
    <property type="entry name" value="Collagen_mod_GT25"/>
</dbReference>
<comment type="caution">
    <text evidence="7">The sequence shown here is derived from an EMBL/GenBank/DDBJ whole genome shotgun (WGS) entry which is preliminary data.</text>
</comment>
<evidence type="ECO:0000256" key="2">
    <source>
        <dbReference type="ARBA" id="ARBA00022676"/>
    </source>
</evidence>
<feature type="domain" description="Glycosyl transferase family 25" evidence="6">
    <location>
        <begin position="75"/>
        <end position="329"/>
    </location>
</feature>
<reference evidence="7 8" key="2">
    <citation type="journal article" date="2021" name="Curr. Genet.">
        <title>Genetic response to nitrogen starvation in the aggressive Eucalyptus foliar pathogen Teratosphaeria destructans.</title>
        <authorList>
            <person name="Havenga M."/>
            <person name="Wingfield B.D."/>
            <person name="Wingfield M.J."/>
            <person name="Dreyer L.L."/>
            <person name="Roets F."/>
            <person name="Aylward J."/>
        </authorList>
    </citation>
    <scope>NUCLEOTIDE SEQUENCE [LARGE SCALE GENOMIC DNA]</scope>
    <source>
        <strain evidence="7">CMW44962</strain>
    </source>
</reference>
<evidence type="ECO:0000256" key="3">
    <source>
        <dbReference type="ARBA" id="ARBA00022679"/>
    </source>
</evidence>
<dbReference type="Pfam" id="PF01755">
    <property type="entry name" value="Glyco_transf_25"/>
    <property type="match status" value="1"/>
</dbReference>
<keyword evidence="5" id="KW-0472">Membrane</keyword>
<feature type="compositionally biased region" description="Basic and acidic residues" evidence="4">
    <location>
        <begin position="441"/>
        <end position="502"/>
    </location>
</feature>
<dbReference type="OrthoDB" id="47375at2759"/>
<keyword evidence="5" id="KW-1133">Transmembrane helix</keyword>
<keyword evidence="3" id="KW-0808">Transferase</keyword>
<feature type="region of interest" description="Disordered" evidence="4">
    <location>
        <begin position="413"/>
        <end position="502"/>
    </location>
</feature>
<dbReference type="CDD" id="cd06532">
    <property type="entry name" value="Glyco_transf_25"/>
    <property type="match status" value="1"/>
</dbReference>
<dbReference type="PANTHER" id="PTHR10730">
    <property type="entry name" value="PROCOLLAGEN-LYSINE,2-OXOGLUTARATE 5-DIOXYGENASE/GLYCOSYLTRANSFERASE 25 FAMILY MEMBER"/>
    <property type="match status" value="1"/>
</dbReference>
<keyword evidence="8" id="KW-1185">Reference proteome</keyword>
<dbReference type="InterPro" id="IPR002654">
    <property type="entry name" value="Glyco_trans_25"/>
</dbReference>
<sequence length="502" mass="56574">MADSLNFCLPVMASLVPALTRRSVLLGIAALVLSALFLLATFSQYSEVLIPSRRVYQNRPPELIDDTLNSTLGFQKIIVINLAKRTDRRDRMAMGAAMTGLKYEFLDAAPEVNMHALPPGGENPELNMRDAHFGNWRSHMNAALKMVTEGISTALILEDDADWDIRIKSQMRDYARASQLLLQPLRNTTDQYLDPTFPRPSSENDKPSSFYVGRDDNRITKATTSPYGDAERWDMHWLGHCGVRFPYAQDEVQPLARAVILNDSTVTNPAHLTMQFGDQQLLEQYPPHTRAVSRGWGGVCTQAYAISNRGARKILWEMGLKEFNAPTDIMLRQMCDGVDGRRQMRCLFPQPALFLQHRPRGNVAHESSIEDGKNTGYVEKAVTPNLRLSTMVNLERLAFGDKDLIDQYEDHEDDYKNTGQAGGNPDYWHFGVTLPEEDDKGEAQDSEKKDDDKKEHDGGHGDGDLEKSEQGKDDKTDHKDAHKEPKSKFGELWKDGKAEHTN</sequence>
<proteinExistence type="inferred from homology"/>
<gene>
    <name evidence="7" type="ORF">Tdes44962_MAKER04487</name>
</gene>
<organism evidence="7 8">
    <name type="scientific">Teratosphaeria destructans</name>
    <dbReference type="NCBI Taxonomy" id="418781"/>
    <lineage>
        <taxon>Eukaryota</taxon>
        <taxon>Fungi</taxon>
        <taxon>Dikarya</taxon>
        <taxon>Ascomycota</taxon>
        <taxon>Pezizomycotina</taxon>
        <taxon>Dothideomycetes</taxon>
        <taxon>Dothideomycetidae</taxon>
        <taxon>Mycosphaerellales</taxon>
        <taxon>Teratosphaeriaceae</taxon>
        <taxon>Teratosphaeria</taxon>
    </lineage>
</organism>
<evidence type="ECO:0000313" key="7">
    <source>
        <dbReference type="EMBL" id="KAH9823743.1"/>
    </source>
</evidence>
<evidence type="ECO:0000259" key="6">
    <source>
        <dbReference type="Pfam" id="PF01755"/>
    </source>
</evidence>
<evidence type="ECO:0000256" key="1">
    <source>
        <dbReference type="ARBA" id="ARBA00006721"/>
    </source>
</evidence>
<dbReference type="EMBL" id="RIBY02002167">
    <property type="protein sequence ID" value="KAH9823743.1"/>
    <property type="molecule type" value="Genomic_DNA"/>
</dbReference>
<evidence type="ECO:0000313" key="8">
    <source>
        <dbReference type="Proteomes" id="UP001138500"/>
    </source>
</evidence>
<dbReference type="GO" id="GO:0016740">
    <property type="term" value="F:transferase activity"/>
    <property type="evidence" value="ECO:0007669"/>
    <property type="project" value="UniProtKB-KW"/>
</dbReference>
<keyword evidence="2" id="KW-0328">Glycosyltransferase</keyword>
<accession>A0A9W7SMW4</accession>
<protein>
    <submittedName>
        <fullName evidence="7">Glycosyltransferase family 25 protein</fullName>
    </submittedName>
</protein>
<evidence type="ECO:0000256" key="5">
    <source>
        <dbReference type="SAM" id="Phobius"/>
    </source>
</evidence>
<evidence type="ECO:0000256" key="4">
    <source>
        <dbReference type="SAM" id="MobiDB-lite"/>
    </source>
</evidence>
<name>A0A9W7SMW4_9PEZI</name>
<feature type="transmembrane region" description="Helical" evidence="5">
    <location>
        <begin position="24"/>
        <end position="45"/>
    </location>
</feature>